<dbReference type="Proteomes" id="UP000306319">
    <property type="component" value="Unassembled WGS sequence"/>
</dbReference>
<sequence length="202" mass="22199">MKSYKKIIIVLLAAIFGMGAAQAQFRFGVKAGLNLNSLHLSNLGDNFTDDNSCGYTLGVMTEFQVPIIGIGFDLSAMYTRMNSDINVAPAEGEHVAYNKNFLEIPLNLKYKIGLPLISKIITPYVLTGPAFAFKLDKNSVDALKTKTCQVAWNVGVGVELIQHLQITGSYGFGINNIADHWVNTESAKVKNNYWTVTAAWLF</sequence>
<gene>
    <name evidence="1" type="ORF">E5331_18940</name>
</gene>
<comment type="caution">
    <text evidence="1">The sequence shown here is derived from an EMBL/GenBank/DDBJ whole genome shotgun (WGS) entry which is preliminary data.</text>
</comment>
<organism evidence="1 2">
    <name type="scientific">Lepagella muris</name>
    <dbReference type="NCBI Taxonomy" id="3032870"/>
    <lineage>
        <taxon>Bacteria</taxon>
        <taxon>Pseudomonadati</taxon>
        <taxon>Bacteroidota</taxon>
        <taxon>Bacteroidia</taxon>
        <taxon>Bacteroidales</taxon>
        <taxon>Muribaculaceae</taxon>
        <taxon>Lepagella</taxon>
    </lineage>
</organism>
<keyword evidence="2" id="KW-1185">Reference proteome</keyword>
<reference evidence="1" key="1">
    <citation type="submission" date="2019-04" db="EMBL/GenBank/DDBJ databases">
        <title>Microbes associate with the intestines of laboratory mice.</title>
        <authorList>
            <person name="Navarre W."/>
            <person name="Wong E."/>
            <person name="Huang K."/>
            <person name="Tropini C."/>
            <person name="Ng K."/>
            <person name="Yu B."/>
        </authorList>
    </citation>
    <scope>NUCLEOTIDE SEQUENCE</scope>
    <source>
        <strain evidence="1">NM04_E33</strain>
    </source>
</reference>
<name>A0AC61RCZ9_9BACT</name>
<proteinExistence type="predicted"/>
<evidence type="ECO:0000313" key="2">
    <source>
        <dbReference type="Proteomes" id="UP000306319"/>
    </source>
</evidence>
<protein>
    <submittedName>
        <fullName evidence="1">Porin family protein</fullName>
    </submittedName>
</protein>
<accession>A0AC61RCZ9</accession>
<dbReference type="EMBL" id="SRYB01000046">
    <property type="protein sequence ID" value="TGY75979.1"/>
    <property type="molecule type" value="Genomic_DNA"/>
</dbReference>
<evidence type="ECO:0000313" key="1">
    <source>
        <dbReference type="EMBL" id="TGY75979.1"/>
    </source>
</evidence>